<feature type="transmembrane region" description="Helical" evidence="1">
    <location>
        <begin position="390"/>
        <end position="410"/>
    </location>
</feature>
<sequence>MEFWSVIGILAVVYVGFRFLTALGHRVPILELLLLIAGMQWIIGPIIEYQNTFTHFKYHMYIPEDIYVGYVVPAYLVLALAMFYGIYKEPKLNIDEGLFQRYSSAGVYILLLGIAFGLLKRIMPDSLSFVFYLLENFKYVGALILLFSDKRWHRYLFYAAILFLFIESIRSALFHDFILWSTFFFMFWAYKVKPAIRTTLIIMVSGFLLATGIQLVKADFRTLVWNGYSGNKLELFFDILTRKISGGFTEDKEEQGEMNVRLNQGWIISAIMKYTPEKEPYAYGETVVDAVYASILPRFLIPGKEEAGGVENFEKFTGLYLSSGTSMGMSVVGEAYANYGVFGGIVFMAIFGVVLILFWRLILKWVVREPLILFFIPLFWLQVVKAETELVVVLNHMVKSLLLVFLFFWVCKNILNWHFSDE</sequence>
<dbReference type="Proteomes" id="UP000321945">
    <property type="component" value="Unassembled WGS sequence"/>
</dbReference>
<keyword evidence="1" id="KW-0472">Membrane</keyword>
<feature type="transmembrane region" description="Helical" evidence="1">
    <location>
        <begin position="129"/>
        <end position="148"/>
    </location>
</feature>
<evidence type="ECO:0000256" key="1">
    <source>
        <dbReference type="SAM" id="Phobius"/>
    </source>
</evidence>
<feature type="transmembrane region" description="Helical" evidence="1">
    <location>
        <begin position="6"/>
        <end position="23"/>
    </location>
</feature>
<feature type="transmembrane region" description="Helical" evidence="1">
    <location>
        <begin position="99"/>
        <end position="123"/>
    </location>
</feature>
<accession>A0A5C6YNF9</accession>
<dbReference type="OrthoDB" id="966190at2"/>
<feature type="transmembrane region" description="Helical" evidence="1">
    <location>
        <begin position="30"/>
        <end position="47"/>
    </location>
</feature>
<keyword evidence="3" id="KW-1185">Reference proteome</keyword>
<gene>
    <name evidence="2" type="ORF">ESV24_11800</name>
</gene>
<feature type="transmembrane region" description="Helical" evidence="1">
    <location>
        <begin position="155"/>
        <end position="175"/>
    </location>
</feature>
<feature type="transmembrane region" description="Helical" evidence="1">
    <location>
        <begin position="67"/>
        <end position="87"/>
    </location>
</feature>
<reference evidence="2 3" key="1">
    <citation type="submission" date="2019-08" db="EMBL/GenBank/DDBJ databases">
        <title>Genome of Aequorivita lipolytica Y10-2 (type strain).</title>
        <authorList>
            <person name="Bowman J.P."/>
        </authorList>
    </citation>
    <scope>NUCLEOTIDE SEQUENCE [LARGE SCALE GENOMIC DNA]</scope>
    <source>
        <strain evidence="2 3">Y10-2</strain>
    </source>
</reference>
<name>A0A5C6YNF9_9FLAO</name>
<dbReference type="RefSeq" id="WP_111816601.1">
    <property type="nucleotide sequence ID" value="NZ_CBCRZQ010000009.1"/>
</dbReference>
<proteinExistence type="predicted"/>
<feature type="transmembrane region" description="Helical" evidence="1">
    <location>
        <begin position="336"/>
        <end position="359"/>
    </location>
</feature>
<keyword evidence="1" id="KW-0812">Transmembrane</keyword>
<evidence type="ECO:0000313" key="2">
    <source>
        <dbReference type="EMBL" id="TXD68589.1"/>
    </source>
</evidence>
<dbReference type="AlphaFoldDB" id="A0A5C6YNF9"/>
<evidence type="ECO:0000313" key="3">
    <source>
        <dbReference type="Proteomes" id="UP000321945"/>
    </source>
</evidence>
<comment type="caution">
    <text evidence="2">The sequence shown here is derived from an EMBL/GenBank/DDBJ whole genome shotgun (WGS) entry which is preliminary data.</text>
</comment>
<dbReference type="EMBL" id="VORU01000010">
    <property type="protein sequence ID" value="TXD68589.1"/>
    <property type="molecule type" value="Genomic_DNA"/>
</dbReference>
<organism evidence="2 3">
    <name type="scientific">Aequorivita lipolytica</name>
    <dbReference type="NCBI Taxonomy" id="153267"/>
    <lineage>
        <taxon>Bacteria</taxon>
        <taxon>Pseudomonadati</taxon>
        <taxon>Bacteroidota</taxon>
        <taxon>Flavobacteriia</taxon>
        <taxon>Flavobacteriales</taxon>
        <taxon>Flavobacteriaceae</taxon>
        <taxon>Aequorivita</taxon>
    </lineage>
</organism>
<feature type="transmembrane region" description="Helical" evidence="1">
    <location>
        <begin position="195"/>
        <end position="216"/>
    </location>
</feature>
<evidence type="ECO:0008006" key="4">
    <source>
        <dbReference type="Google" id="ProtNLM"/>
    </source>
</evidence>
<keyword evidence="1" id="KW-1133">Transmembrane helix</keyword>
<protein>
    <recommendedName>
        <fullName evidence="4">Oligosaccharide repeat unit polymerase</fullName>
    </recommendedName>
</protein>
<feature type="transmembrane region" description="Helical" evidence="1">
    <location>
        <begin position="365"/>
        <end position="383"/>
    </location>
</feature>